<evidence type="ECO:0000313" key="1">
    <source>
        <dbReference type="EMBL" id="RIB11008.1"/>
    </source>
</evidence>
<comment type="caution">
    <text evidence="1">The sequence shown here is derived from an EMBL/GenBank/DDBJ whole genome shotgun (WGS) entry which is preliminary data.</text>
</comment>
<organism evidence="1 2">
    <name type="scientific">Gigaspora rosea</name>
    <dbReference type="NCBI Taxonomy" id="44941"/>
    <lineage>
        <taxon>Eukaryota</taxon>
        <taxon>Fungi</taxon>
        <taxon>Fungi incertae sedis</taxon>
        <taxon>Mucoromycota</taxon>
        <taxon>Glomeromycotina</taxon>
        <taxon>Glomeromycetes</taxon>
        <taxon>Diversisporales</taxon>
        <taxon>Gigasporaceae</taxon>
        <taxon>Gigaspora</taxon>
    </lineage>
</organism>
<dbReference type="EMBL" id="QKWP01001184">
    <property type="protein sequence ID" value="RIB11008.1"/>
    <property type="molecule type" value="Genomic_DNA"/>
</dbReference>
<protein>
    <submittedName>
        <fullName evidence="1">Uncharacterized protein</fullName>
    </submittedName>
</protein>
<reference evidence="1 2" key="1">
    <citation type="submission" date="2018-06" db="EMBL/GenBank/DDBJ databases">
        <title>Comparative genomics reveals the genomic features of Rhizophagus irregularis, R. cerebriforme, R. diaphanum and Gigaspora rosea, and their symbiotic lifestyle signature.</title>
        <authorList>
            <person name="Morin E."/>
            <person name="San Clemente H."/>
            <person name="Chen E.C.H."/>
            <person name="De La Providencia I."/>
            <person name="Hainaut M."/>
            <person name="Kuo A."/>
            <person name="Kohler A."/>
            <person name="Murat C."/>
            <person name="Tang N."/>
            <person name="Roy S."/>
            <person name="Loubradou J."/>
            <person name="Henrissat B."/>
            <person name="Grigoriev I.V."/>
            <person name="Corradi N."/>
            <person name="Roux C."/>
            <person name="Martin F.M."/>
        </authorList>
    </citation>
    <scope>NUCLEOTIDE SEQUENCE [LARGE SCALE GENOMIC DNA]</scope>
    <source>
        <strain evidence="1 2">DAOM 194757</strain>
    </source>
</reference>
<keyword evidence="2" id="KW-1185">Reference proteome</keyword>
<accession>A0A397UP17</accession>
<sequence length="187" mass="21136">MWNLLNDNNENQSNPWIMLANKAINGAFKNLLVLLELCQVMSDAAKRKTKKKGNQNIKYSEEFTNFLIILGIRYFSTLGCIVGSILLEEETCINIYSDIPNIITKIKLSNGIAKAVRIPLPRFLLVVITFIPDNGSDTVEDIKKLYRKLIEKIALQLQLHILSLGLNGAITGSRYNNQFLILKLLKS</sequence>
<evidence type="ECO:0000313" key="2">
    <source>
        <dbReference type="Proteomes" id="UP000266673"/>
    </source>
</evidence>
<dbReference type="STRING" id="44941.A0A397UP17"/>
<dbReference type="OrthoDB" id="2410190at2759"/>
<dbReference type="AlphaFoldDB" id="A0A397UP17"/>
<name>A0A397UP17_9GLOM</name>
<gene>
    <name evidence="1" type="ORF">C2G38_2204593</name>
</gene>
<proteinExistence type="predicted"/>
<dbReference type="Proteomes" id="UP000266673">
    <property type="component" value="Unassembled WGS sequence"/>
</dbReference>